<evidence type="ECO:0000313" key="5">
    <source>
        <dbReference type="Proteomes" id="UP001630127"/>
    </source>
</evidence>
<feature type="compositionally biased region" description="Polar residues" evidence="1">
    <location>
        <begin position="245"/>
        <end position="258"/>
    </location>
</feature>
<dbReference type="PROSITE" id="PS50076">
    <property type="entry name" value="DNAJ_2"/>
    <property type="match status" value="1"/>
</dbReference>
<organism evidence="4 5">
    <name type="scientific">Cinchona calisaya</name>
    <dbReference type="NCBI Taxonomy" id="153742"/>
    <lineage>
        <taxon>Eukaryota</taxon>
        <taxon>Viridiplantae</taxon>
        <taxon>Streptophyta</taxon>
        <taxon>Embryophyta</taxon>
        <taxon>Tracheophyta</taxon>
        <taxon>Spermatophyta</taxon>
        <taxon>Magnoliopsida</taxon>
        <taxon>eudicotyledons</taxon>
        <taxon>Gunneridae</taxon>
        <taxon>Pentapetalae</taxon>
        <taxon>asterids</taxon>
        <taxon>lamiids</taxon>
        <taxon>Gentianales</taxon>
        <taxon>Rubiaceae</taxon>
        <taxon>Cinchonoideae</taxon>
        <taxon>Cinchoneae</taxon>
        <taxon>Cinchona</taxon>
    </lineage>
</organism>
<dbReference type="SMART" id="SM00271">
    <property type="entry name" value="DnaJ"/>
    <property type="match status" value="1"/>
</dbReference>
<feature type="compositionally biased region" description="Low complexity" evidence="1">
    <location>
        <begin position="363"/>
        <end position="372"/>
    </location>
</feature>
<evidence type="ECO:0000259" key="3">
    <source>
        <dbReference type="PROSITE" id="PS50076"/>
    </source>
</evidence>
<dbReference type="PANTHER" id="PTHR45270:SF1">
    <property type="entry name" value="CHAPERONE DNAJ-DOMAIN SUPERFAMILY PROTEIN"/>
    <property type="match status" value="1"/>
</dbReference>
<evidence type="ECO:0000256" key="1">
    <source>
        <dbReference type="SAM" id="MobiDB-lite"/>
    </source>
</evidence>
<name>A0ABD2YLN5_9GENT</name>
<evidence type="ECO:0000256" key="2">
    <source>
        <dbReference type="SAM" id="Phobius"/>
    </source>
</evidence>
<dbReference type="Pfam" id="PF00226">
    <property type="entry name" value="DnaJ"/>
    <property type="match status" value="1"/>
</dbReference>
<dbReference type="Gene3D" id="1.10.287.110">
    <property type="entry name" value="DnaJ domain"/>
    <property type="match status" value="1"/>
</dbReference>
<feature type="region of interest" description="Disordered" evidence="1">
    <location>
        <begin position="354"/>
        <end position="379"/>
    </location>
</feature>
<dbReference type="CDD" id="cd06257">
    <property type="entry name" value="DnaJ"/>
    <property type="match status" value="1"/>
</dbReference>
<proteinExistence type="predicted"/>
<dbReference type="EMBL" id="JBJUIK010000012">
    <property type="protein sequence ID" value="KAL3508288.1"/>
    <property type="molecule type" value="Genomic_DNA"/>
</dbReference>
<dbReference type="PANTHER" id="PTHR45270">
    <property type="entry name" value="OS03G0832900 PROTEIN"/>
    <property type="match status" value="1"/>
</dbReference>
<dbReference type="Pfam" id="PF14901">
    <property type="entry name" value="Jiv90"/>
    <property type="match status" value="1"/>
</dbReference>
<comment type="caution">
    <text evidence="4">The sequence shown here is derived from an EMBL/GenBank/DDBJ whole genome shotgun (WGS) entry which is preliminary data.</text>
</comment>
<keyword evidence="5" id="KW-1185">Reference proteome</keyword>
<reference evidence="4 5" key="1">
    <citation type="submission" date="2024-11" db="EMBL/GenBank/DDBJ databases">
        <title>A near-complete genome assembly of Cinchona calisaya.</title>
        <authorList>
            <person name="Lian D.C."/>
            <person name="Zhao X.W."/>
            <person name="Wei L."/>
        </authorList>
    </citation>
    <scope>NUCLEOTIDE SEQUENCE [LARGE SCALE GENOMIC DNA]</scope>
    <source>
        <tissue evidence="4">Nenye</tissue>
    </source>
</reference>
<dbReference type="InterPro" id="IPR018253">
    <property type="entry name" value="DnaJ_domain_CS"/>
</dbReference>
<dbReference type="PROSITE" id="PS00636">
    <property type="entry name" value="DNAJ_1"/>
    <property type="match status" value="1"/>
</dbReference>
<dbReference type="InterPro" id="IPR032843">
    <property type="entry name" value="Jiv"/>
</dbReference>
<dbReference type="InterPro" id="IPR001623">
    <property type="entry name" value="DnaJ_domain"/>
</dbReference>
<keyword evidence="2" id="KW-0472">Membrane</keyword>
<protein>
    <recommendedName>
        <fullName evidence="3">J domain-containing protein</fullName>
    </recommendedName>
</protein>
<keyword evidence="2" id="KW-1133">Transmembrane helix</keyword>
<feature type="transmembrane region" description="Helical" evidence="2">
    <location>
        <begin position="124"/>
        <end position="154"/>
    </location>
</feature>
<feature type="region of interest" description="Disordered" evidence="1">
    <location>
        <begin position="238"/>
        <end position="258"/>
    </location>
</feature>
<keyword evidence="2" id="KW-0812">Transmembrane</keyword>
<dbReference type="AlphaFoldDB" id="A0ABD2YLN5"/>
<dbReference type="Proteomes" id="UP001630127">
    <property type="component" value="Unassembled WGS sequence"/>
</dbReference>
<gene>
    <name evidence="4" type="ORF">ACH5RR_027689</name>
</gene>
<feature type="domain" description="J" evidence="3">
    <location>
        <begin position="289"/>
        <end position="356"/>
    </location>
</feature>
<dbReference type="SUPFAM" id="SSF46565">
    <property type="entry name" value="Chaperone J-domain"/>
    <property type="match status" value="1"/>
</dbReference>
<sequence>MEYIGLFKQVWKWLQSKKNCYSVMRTTASWCRDNIGIFTERHWPMVCCGCARLGRLMLFLLIRWKECVVRGFHSFIGLGSAALLVIMWSCFLSLTSISCLVYVLLSMGAAAAAVQYLGYTPGVFIVGLFAIIILWMYANFWITGTLFIIGGYLFSLNHARLVVLMAMTYAMYCVKVQIGWSGVFLSINLAFLTNDVLNYVLHWCDTLTESTHIEEQTQPESFTEDDFSTECDYSVPADEPEKVQSCKSSSKPATTSSLVNKPIESSVKQVIREDESSITEMKRILSCNNHYESLEFPCHKKIDTILLKKEYRKKAMLVHPDKNMGSNLASESFKKLQCAYEVLSDAVKKRDYDEQLKKEESKSVTQSSPSTSGQGGSDYCLEESRRIQCTKCGNSHVWVCTNRTKAKARWCQDCCQYHQAKDGDGWVEYKGSLVFDRPQKVEIPRAFVCAESKIFDVSEWAICQGMACRPNTHRPSFHVNMVGLDKSSQRSNSSRYPWDLDAEMMDEDEEFELWLQQALASGLFCETSKRRKSWSPFKLHQKKRNWRRSS</sequence>
<dbReference type="PRINTS" id="PR00625">
    <property type="entry name" value="JDOMAIN"/>
</dbReference>
<evidence type="ECO:0000313" key="4">
    <source>
        <dbReference type="EMBL" id="KAL3508288.1"/>
    </source>
</evidence>
<accession>A0ABD2YLN5</accession>
<dbReference type="InterPro" id="IPR036869">
    <property type="entry name" value="J_dom_sf"/>
</dbReference>